<proteinExistence type="predicted"/>
<dbReference type="AlphaFoldDB" id="A0AAJ0G609"/>
<feature type="compositionally biased region" description="Basic and acidic residues" evidence="2">
    <location>
        <begin position="126"/>
        <end position="135"/>
    </location>
</feature>
<reference evidence="3" key="1">
    <citation type="submission" date="2023-04" db="EMBL/GenBank/DDBJ databases">
        <title>Black Yeasts Isolated from many extreme environments.</title>
        <authorList>
            <person name="Coleine C."/>
            <person name="Stajich J.E."/>
            <person name="Selbmann L."/>
        </authorList>
    </citation>
    <scope>NUCLEOTIDE SEQUENCE</scope>
    <source>
        <strain evidence="3">CCFEE 5312</strain>
    </source>
</reference>
<dbReference type="Proteomes" id="UP001271007">
    <property type="component" value="Unassembled WGS sequence"/>
</dbReference>
<feature type="compositionally biased region" description="Basic and acidic residues" evidence="2">
    <location>
        <begin position="48"/>
        <end position="77"/>
    </location>
</feature>
<evidence type="ECO:0000256" key="2">
    <source>
        <dbReference type="SAM" id="MobiDB-lite"/>
    </source>
</evidence>
<name>A0AAJ0G609_9PEZI</name>
<feature type="coiled-coil region" evidence="1">
    <location>
        <begin position="275"/>
        <end position="320"/>
    </location>
</feature>
<evidence type="ECO:0000313" key="4">
    <source>
        <dbReference type="Proteomes" id="UP001271007"/>
    </source>
</evidence>
<comment type="caution">
    <text evidence="3">The sequence shown here is derived from an EMBL/GenBank/DDBJ whole genome shotgun (WGS) entry which is preliminary data.</text>
</comment>
<protein>
    <submittedName>
        <fullName evidence="3">Uncharacterized protein</fullName>
    </submittedName>
</protein>
<dbReference type="EMBL" id="JAWDJX010000043">
    <property type="protein sequence ID" value="KAK3048978.1"/>
    <property type="molecule type" value="Genomic_DNA"/>
</dbReference>
<gene>
    <name evidence="3" type="ORF">LTR09_009632</name>
</gene>
<feature type="region of interest" description="Disordered" evidence="2">
    <location>
        <begin position="236"/>
        <end position="272"/>
    </location>
</feature>
<keyword evidence="4" id="KW-1185">Reference proteome</keyword>
<organism evidence="3 4">
    <name type="scientific">Extremus antarcticus</name>
    <dbReference type="NCBI Taxonomy" id="702011"/>
    <lineage>
        <taxon>Eukaryota</taxon>
        <taxon>Fungi</taxon>
        <taxon>Dikarya</taxon>
        <taxon>Ascomycota</taxon>
        <taxon>Pezizomycotina</taxon>
        <taxon>Dothideomycetes</taxon>
        <taxon>Dothideomycetidae</taxon>
        <taxon>Mycosphaerellales</taxon>
        <taxon>Extremaceae</taxon>
        <taxon>Extremus</taxon>
    </lineage>
</organism>
<feature type="compositionally biased region" description="Basic and acidic residues" evidence="2">
    <location>
        <begin position="1"/>
        <end position="11"/>
    </location>
</feature>
<feature type="compositionally biased region" description="Low complexity" evidence="2">
    <location>
        <begin position="103"/>
        <end position="114"/>
    </location>
</feature>
<keyword evidence="1" id="KW-0175">Coiled coil</keyword>
<evidence type="ECO:0000313" key="3">
    <source>
        <dbReference type="EMBL" id="KAK3048978.1"/>
    </source>
</evidence>
<feature type="compositionally biased region" description="Low complexity" evidence="2">
    <location>
        <begin position="30"/>
        <end position="42"/>
    </location>
</feature>
<sequence>MPHHLDDERSETGSNKRRRVEVKMEDSNNHRSPSPSSSTFSFSDDESTDRAPAQEESSTDRSHLLEAESIDRNRVLGDESTDMSPALGDEPALGNSELRPFIPQAQPQSQLSQQHTPRTPLFAPDSRTKGLRKPESTNPADFWYISQQRWDSFVAETAIPDDVAVALNRLKTFDQAGRVMETSEGAIAAVPCHTCQKAGNVCKMFANGKYVTCAYCKRIAKGGCTASLTLRTGASAMEGSQVPGKRGRPRKHASPPVEYKPAMQRRDGGDSDSRLARLEEELAATKRRLDDVERTSQQRLEILERELAATRSRLSNGNGQMGQQQHASSALYAELRALCDKYKDVS</sequence>
<evidence type="ECO:0000256" key="1">
    <source>
        <dbReference type="SAM" id="Coils"/>
    </source>
</evidence>
<accession>A0AAJ0G609</accession>
<feature type="region of interest" description="Disordered" evidence="2">
    <location>
        <begin position="1"/>
        <end position="138"/>
    </location>
</feature>